<feature type="region of interest" description="Disordered" evidence="3">
    <location>
        <begin position="1288"/>
        <end position="1355"/>
    </location>
</feature>
<evidence type="ECO:0000259" key="4">
    <source>
        <dbReference type="SMART" id="SM00382"/>
    </source>
</evidence>
<dbReference type="EMBL" id="VNIQ01000011">
    <property type="protein sequence ID" value="TYQ00849.1"/>
    <property type="molecule type" value="Genomic_DNA"/>
</dbReference>
<dbReference type="InterPro" id="IPR003593">
    <property type="entry name" value="AAA+_ATPase"/>
</dbReference>
<name>A0A652YHY9_NOCGL</name>
<dbReference type="InterPro" id="IPR014862">
    <property type="entry name" value="TrwC"/>
</dbReference>
<dbReference type="Gene3D" id="3.40.50.300">
    <property type="entry name" value="P-loop containing nucleotide triphosphate hydrolases"/>
    <property type="match status" value="2"/>
</dbReference>
<keyword evidence="2" id="KW-0067">ATP-binding</keyword>
<dbReference type="GO" id="GO:0017116">
    <property type="term" value="F:single-stranded DNA helicase activity"/>
    <property type="evidence" value="ECO:0007669"/>
    <property type="project" value="TreeGrafter"/>
</dbReference>
<protein>
    <submittedName>
        <fullName evidence="5">Conjugative relaxase-like TrwC/TraI family protein</fullName>
    </submittedName>
</protein>
<feature type="compositionally biased region" description="Polar residues" evidence="3">
    <location>
        <begin position="1288"/>
        <end position="1303"/>
    </location>
</feature>
<dbReference type="PANTHER" id="PTHR43788">
    <property type="entry name" value="DNA2/NAM7 HELICASE FAMILY MEMBER"/>
    <property type="match status" value="1"/>
</dbReference>
<sequence length="1420" mass="155485">MMTIHKLQAGDGYVYLTKHVAKGDATESLKADATSYYVKKGTPPGQWWGKAAEMVGVAVGDEVTESAMRSTFGQARTPDAVDTKPANNAPASDHLDWSARTALGRAFARFEPMEYIGDVEDRCIAYKSANGEYPKTEAKNEIKFAVAREHLLREKGTRSELLSDAEVMTFIADTYRKVRQPVAGYDLVFTPMKSVSLLWALGDPRVKAAIEAAHRQAVDETLGHIEGDLTYTRRGEAGVRQVKAEGLLVARFDHWDNRAGDPNLHTHCAVLNRVYAEDKWTTIDGRVFYRAAVSASERYNTRIIDLVARNLGVSFAPRADTPLGKQPVYEVEGIPLSLIEEFSRRQAIVDRQEELALEYSSRHGKNPPKKVQYAQAQQATLDTRNAKNPPRSMDELRAEWDERARSIVVDTDPAEMVELARTGADNRPVFGPDDLAELVTAVESDLSRKVGSWTVYTLRAEVQRHLRAFSFLDDDSVNGYVDAAVEELVANHCIPISTEIYKAPEQLSEQIEGGLVRLHTVERTTMRYTSETVKAAEALMRAKAETDNDLTVDARIIRRQIRKVEKAVRKEKKLKSFQLGDDQVAMIEHFLTARKDVAVAVGAAGAGKTTAATVIARAWEQVHGKVVALGPSARAAEVLGEEISVEGRTIADVLTRDRHGIPTGIDAGDLLLVDEAGMASARDLADLTRIATGAGAVVRLLGDHQQLASVESGGVLRDLAERTDAPFLSKVHRFKTEGEAAASLLMRQGEVSALDWYEQKNRIVEGMKHELPDVVFAAYVTDIENDQEALMVAPTNDLVRELNVKAAAYYRDNGAVSGRGVVLSDGLEAAVGDIVVTRKNNSKYMAKDIDGQTTGRVKNGDLWNVVEVGVDGSLRIENRTSGGRVVVAADYIADNVQLGYAATVHRSQGMTVGSCHVLTDSGMNRQGFYVAMTRGKNANIAYAANDELPDWDFEHLPDDHPGARGVLEGIMARDGSQRTVHQMIEDEQARAGSFDALKESYLAAVGALYEEYTASLLDEILTDKQFTWVHTFGGWDQIVEVVAQAETFGWDTRQLLTDAITVMRAEGKAGNLNLEDNAPGKVMADALKAATEPSVLPRRRNDVMARYRVPNLSDAAGAQDTILTAYAHQHARQMHAFVDTYTESAIADGAPWVTALGQPGTDPRKQALFETTAREVAISRILVDAPDMVNSPVRFLSETRAEAVKTMIEQITTAPEAKSVYATLGSDDLRAAVSGAKRRISDTRQMLGMAKYELARATGDSNLSDVDAAAAQVAADERKIQAAKTARTQFEQIQRDPNATPQQVDDARTAKNAAEAAAPAEVRWGAIERSVAHNRAQQSRRDRAADRDNQVTGRLTTQIEHLEKSLRSDKERLALLEAEQRGRTGSTEPAPRSRRTDGPETGATIDPTVHGPETDRGPEV</sequence>
<dbReference type="GO" id="GO:0009338">
    <property type="term" value="C:exodeoxyribonuclease V complex"/>
    <property type="evidence" value="ECO:0007669"/>
    <property type="project" value="TreeGrafter"/>
</dbReference>
<dbReference type="Pfam" id="PF08751">
    <property type="entry name" value="TrwC"/>
    <property type="match status" value="1"/>
</dbReference>
<dbReference type="SUPFAM" id="SSF52540">
    <property type="entry name" value="P-loop containing nucleoside triphosphate hydrolases"/>
    <property type="match status" value="2"/>
</dbReference>
<keyword evidence="1" id="KW-0547">Nucleotide-binding</keyword>
<gene>
    <name evidence="5" type="ORF">FNL38_11163</name>
</gene>
<dbReference type="Gene3D" id="2.30.30.940">
    <property type="match status" value="1"/>
</dbReference>
<organism evidence="5">
    <name type="scientific">Nocardia globerula</name>
    <dbReference type="NCBI Taxonomy" id="1818"/>
    <lineage>
        <taxon>Bacteria</taxon>
        <taxon>Bacillati</taxon>
        <taxon>Actinomycetota</taxon>
        <taxon>Actinomycetes</taxon>
        <taxon>Mycobacteriales</taxon>
        <taxon>Nocardiaceae</taxon>
        <taxon>Nocardia</taxon>
    </lineage>
</organism>
<feature type="domain" description="AAA+ ATPase" evidence="4">
    <location>
        <begin position="594"/>
        <end position="805"/>
    </location>
</feature>
<dbReference type="PANTHER" id="PTHR43788:SF6">
    <property type="entry name" value="DNA HELICASE B"/>
    <property type="match status" value="1"/>
</dbReference>
<evidence type="ECO:0000256" key="2">
    <source>
        <dbReference type="ARBA" id="ARBA00022840"/>
    </source>
</evidence>
<feature type="region of interest" description="Disordered" evidence="3">
    <location>
        <begin position="1377"/>
        <end position="1420"/>
    </location>
</feature>
<dbReference type="GO" id="GO:0005524">
    <property type="term" value="F:ATP binding"/>
    <property type="evidence" value="ECO:0007669"/>
    <property type="project" value="UniProtKB-KW"/>
</dbReference>
<dbReference type="NCBIfam" id="NF041492">
    <property type="entry name" value="MobF"/>
    <property type="match status" value="1"/>
</dbReference>
<dbReference type="InterPro" id="IPR027417">
    <property type="entry name" value="P-loop_NTPase"/>
</dbReference>
<accession>A0A652YHY9</accession>
<evidence type="ECO:0000256" key="1">
    <source>
        <dbReference type="ARBA" id="ARBA00022741"/>
    </source>
</evidence>
<dbReference type="GO" id="GO:0006310">
    <property type="term" value="P:DNA recombination"/>
    <property type="evidence" value="ECO:0007669"/>
    <property type="project" value="TreeGrafter"/>
</dbReference>
<comment type="caution">
    <text evidence="5">The sequence shown here is derived from an EMBL/GenBank/DDBJ whole genome shotgun (WGS) entry which is preliminary data.</text>
</comment>
<dbReference type="InterPro" id="IPR050534">
    <property type="entry name" value="Coronavir_polyprotein_1ab"/>
</dbReference>
<feature type="compositionally biased region" description="Basic and acidic residues" evidence="3">
    <location>
        <begin position="1339"/>
        <end position="1349"/>
    </location>
</feature>
<proteinExistence type="predicted"/>
<dbReference type="SMART" id="SM00382">
    <property type="entry name" value="AAA"/>
    <property type="match status" value="1"/>
</dbReference>
<dbReference type="CDD" id="cd18809">
    <property type="entry name" value="SF1_C_RecD"/>
    <property type="match status" value="1"/>
</dbReference>
<evidence type="ECO:0000256" key="3">
    <source>
        <dbReference type="SAM" id="MobiDB-lite"/>
    </source>
</evidence>
<dbReference type="SUPFAM" id="SSF55464">
    <property type="entry name" value="Origin of replication-binding domain, RBD-like"/>
    <property type="match status" value="1"/>
</dbReference>
<dbReference type="Pfam" id="PF13604">
    <property type="entry name" value="AAA_30"/>
    <property type="match status" value="1"/>
</dbReference>
<evidence type="ECO:0000313" key="5">
    <source>
        <dbReference type="EMBL" id="TYQ00849.1"/>
    </source>
</evidence>
<feature type="compositionally biased region" description="Low complexity" evidence="3">
    <location>
        <begin position="1310"/>
        <end position="1320"/>
    </location>
</feature>
<reference evidence="5" key="1">
    <citation type="submission" date="2019-07" db="EMBL/GenBank/DDBJ databases">
        <title>Genomic Encyclopedia of Type Strains, Phase IV (KMG-IV): sequencing the most valuable type-strain genomes for metagenomic binning, comparative biology and taxonomic classification.</title>
        <authorList>
            <person name="Goeker M."/>
        </authorList>
    </citation>
    <scope>NUCLEOTIDE SEQUENCE</scope>
    <source>
        <strain evidence="5">DSM 44596</strain>
    </source>
</reference>